<reference evidence="2 3" key="1">
    <citation type="submission" date="2019-07" db="EMBL/GenBank/DDBJ databases">
        <title>Genomics analysis of Aphanomyces spp. identifies a new class of oomycete effector associated with host adaptation.</title>
        <authorList>
            <person name="Gaulin E."/>
        </authorList>
    </citation>
    <scope>NUCLEOTIDE SEQUENCE [LARGE SCALE GENOMIC DNA]</scope>
    <source>
        <strain evidence="2 3">ATCC 201684</strain>
    </source>
</reference>
<dbReference type="VEuPathDB" id="FungiDB:AeMF1_021155"/>
<dbReference type="Pfam" id="PF06966">
    <property type="entry name" value="DUF1295"/>
    <property type="match status" value="1"/>
</dbReference>
<gene>
    <name evidence="2" type="ORF">Ae201684_008661</name>
</gene>
<name>A0A6G0X474_9STRA</name>
<evidence type="ECO:0000256" key="1">
    <source>
        <dbReference type="SAM" id="Phobius"/>
    </source>
</evidence>
<dbReference type="PANTHER" id="PTHR32251:SF23">
    <property type="entry name" value="3-OXO-5-ALPHA-STEROID 4-DEHYDROGENASE (DUF1295)"/>
    <property type="match status" value="1"/>
</dbReference>
<protein>
    <recommendedName>
        <fullName evidence="4">Steroid 5-alpha reductase C-terminal domain-containing protein</fullName>
    </recommendedName>
</protein>
<dbReference type="PANTHER" id="PTHR32251">
    <property type="entry name" value="3-OXO-5-ALPHA-STEROID 4-DEHYDROGENASE"/>
    <property type="match status" value="1"/>
</dbReference>
<feature type="transmembrane region" description="Helical" evidence="1">
    <location>
        <begin position="259"/>
        <end position="288"/>
    </location>
</feature>
<keyword evidence="3" id="KW-1185">Reference proteome</keyword>
<feature type="transmembrane region" description="Helical" evidence="1">
    <location>
        <begin position="70"/>
        <end position="89"/>
    </location>
</feature>
<feature type="transmembrane region" description="Helical" evidence="1">
    <location>
        <begin position="95"/>
        <end position="113"/>
    </location>
</feature>
<dbReference type="Gene3D" id="1.20.120.1630">
    <property type="match status" value="1"/>
</dbReference>
<proteinExistence type="predicted"/>
<feature type="transmembrane region" description="Helical" evidence="1">
    <location>
        <begin position="40"/>
        <end position="58"/>
    </location>
</feature>
<sequence>MVVLCRALGQDWTWTNAEACVTDVINVLQTSKQYSDFPPVVSNFVWCFVFATACFLLQVVTGNYSFVDRLWSLSPVFYAWNYIVVAWLRGLEFDVRLVVVVMLITQWGVRLTYNFYRKGGYVLTSEDYRWEFTRLHFIKNWFLWQVFALVFIAFYQNFLLYLITCPLQVVFKVWENKFKSDIYDNWTWLDSGLALAFAGFLILETIADQEQWNFQGNKWKMLKKGKKLQELPYPYSLGFVTTGTFAYSRHPNFFAEQAMWWVVYFFSVSASGYQNWTILGTILLTLLFQGSTRYTEHITLTKYSNYAKYQQAVSMLLPLPPSKNPAPKKD</sequence>
<dbReference type="Proteomes" id="UP000481153">
    <property type="component" value="Unassembled WGS sequence"/>
</dbReference>
<feature type="transmembrane region" description="Helical" evidence="1">
    <location>
        <begin position="228"/>
        <end position="247"/>
    </location>
</feature>
<accession>A0A6G0X474</accession>
<feature type="transmembrane region" description="Helical" evidence="1">
    <location>
        <begin position="186"/>
        <end position="207"/>
    </location>
</feature>
<evidence type="ECO:0000313" key="3">
    <source>
        <dbReference type="Proteomes" id="UP000481153"/>
    </source>
</evidence>
<dbReference type="GO" id="GO:0016020">
    <property type="term" value="C:membrane"/>
    <property type="evidence" value="ECO:0007669"/>
    <property type="project" value="TreeGrafter"/>
</dbReference>
<keyword evidence="1" id="KW-0472">Membrane</keyword>
<dbReference type="InterPro" id="IPR010721">
    <property type="entry name" value="UstE-like"/>
</dbReference>
<dbReference type="AlphaFoldDB" id="A0A6G0X474"/>
<evidence type="ECO:0008006" key="4">
    <source>
        <dbReference type="Google" id="ProtNLM"/>
    </source>
</evidence>
<comment type="caution">
    <text evidence="2">The sequence shown here is derived from an EMBL/GenBank/DDBJ whole genome shotgun (WGS) entry which is preliminary data.</text>
</comment>
<evidence type="ECO:0000313" key="2">
    <source>
        <dbReference type="EMBL" id="KAF0734703.1"/>
    </source>
</evidence>
<dbReference type="EMBL" id="VJMJ01000107">
    <property type="protein sequence ID" value="KAF0734703.1"/>
    <property type="molecule type" value="Genomic_DNA"/>
</dbReference>
<keyword evidence="1" id="KW-0812">Transmembrane</keyword>
<organism evidence="2 3">
    <name type="scientific">Aphanomyces euteiches</name>
    <dbReference type="NCBI Taxonomy" id="100861"/>
    <lineage>
        <taxon>Eukaryota</taxon>
        <taxon>Sar</taxon>
        <taxon>Stramenopiles</taxon>
        <taxon>Oomycota</taxon>
        <taxon>Saprolegniomycetes</taxon>
        <taxon>Saprolegniales</taxon>
        <taxon>Verrucalvaceae</taxon>
        <taxon>Aphanomyces</taxon>
    </lineage>
</organism>
<feature type="transmembrane region" description="Helical" evidence="1">
    <location>
        <begin position="141"/>
        <end position="163"/>
    </location>
</feature>
<keyword evidence="1" id="KW-1133">Transmembrane helix</keyword>